<dbReference type="InterPro" id="IPR006119">
    <property type="entry name" value="Resolv_N"/>
</dbReference>
<feature type="coiled-coil region" evidence="6">
    <location>
        <begin position="414"/>
        <end position="444"/>
    </location>
</feature>
<dbReference type="SUPFAM" id="SSF53041">
    <property type="entry name" value="Resolvase-like"/>
    <property type="match status" value="1"/>
</dbReference>
<dbReference type="CDD" id="cd03768">
    <property type="entry name" value="SR_ResInv"/>
    <property type="match status" value="1"/>
</dbReference>
<dbReference type="InterPro" id="IPR011109">
    <property type="entry name" value="DNA_bind_recombinase_dom"/>
</dbReference>
<dbReference type="PROSITE" id="PS51737">
    <property type="entry name" value="RECOMBINASE_DNA_BIND"/>
    <property type="match status" value="1"/>
</dbReference>
<dbReference type="EMBL" id="NIBG01000007">
    <property type="protein sequence ID" value="PAB59534.1"/>
    <property type="molecule type" value="Genomic_DNA"/>
</dbReference>
<dbReference type="GO" id="GO:0000150">
    <property type="term" value="F:DNA strand exchange activity"/>
    <property type="evidence" value="ECO:0007669"/>
    <property type="project" value="InterPro"/>
</dbReference>
<dbReference type="Proteomes" id="UP000216024">
    <property type="component" value="Unassembled WGS sequence"/>
</dbReference>
<proteinExistence type="predicted"/>
<evidence type="ECO:0000313" key="9">
    <source>
        <dbReference type="EMBL" id="PAB59534.1"/>
    </source>
</evidence>
<evidence type="ECO:0000256" key="3">
    <source>
        <dbReference type="ARBA" id="ARBA00023172"/>
    </source>
</evidence>
<evidence type="ECO:0000256" key="2">
    <source>
        <dbReference type="ARBA" id="ARBA00023125"/>
    </source>
</evidence>
<name>A0A267MIX1_9FIRM</name>
<keyword evidence="10" id="KW-1185">Reference proteome</keyword>
<evidence type="ECO:0008006" key="11">
    <source>
        <dbReference type="Google" id="ProtNLM"/>
    </source>
</evidence>
<dbReference type="InterPro" id="IPR050639">
    <property type="entry name" value="SSR_resolvase"/>
</dbReference>
<dbReference type="PROSITE" id="PS51736">
    <property type="entry name" value="RECOMBINASES_3"/>
    <property type="match status" value="1"/>
</dbReference>
<dbReference type="PANTHER" id="PTHR30461">
    <property type="entry name" value="DNA-INVERTASE FROM LAMBDOID PROPHAGE"/>
    <property type="match status" value="1"/>
</dbReference>
<dbReference type="SMART" id="SM00857">
    <property type="entry name" value="Resolvase"/>
    <property type="match status" value="1"/>
</dbReference>
<gene>
    <name evidence="9" type="ORF">CCE28_09985</name>
</gene>
<dbReference type="InterPro" id="IPR025827">
    <property type="entry name" value="Zn_ribbon_recom_dom"/>
</dbReference>
<evidence type="ECO:0000259" key="7">
    <source>
        <dbReference type="PROSITE" id="PS51736"/>
    </source>
</evidence>
<dbReference type="GO" id="GO:0015074">
    <property type="term" value="P:DNA integration"/>
    <property type="evidence" value="ECO:0007669"/>
    <property type="project" value="UniProtKB-KW"/>
</dbReference>
<dbReference type="InterPro" id="IPR038109">
    <property type="entry name" value="DNA_bind_recomb_sf"/>
</dbReference>
<reference evidence="9 10" key="1">
    <citation type="submission" date="2017-06" db="EMBL/GenBank/DDBJ databases">
        <title>Draft genome sequence of anaerobic fermentative bacterium Anaeromicrobium sediminis DY2726D isolated from West Pacific Ocean sediments.</title>
        <authorList>
            <person name="Zeng X."/>
        </authorList>
    </citation>
    <scope>NUCLEOTIDE SEQUENCE [LARGE SCALE GENOMIC DNA]</scope>
    <source>
        <strain evidence="9 10">DY2726D</strain>
    </source>
</reference>
<dbReference type="OrthoDB" id="9781670at2"/>
<dbReference type="AlphaFoldDB" id="A0A267MIX1"/>
<feature type="domain" description="Resolvase/invertase-type recombinase catalytic" evidence="7">
    <location>
        <begin position="5"/>
        <end position="150"/>
    </location>
</feature>
<keyword evidence="1" id="KW-0229">DNA integration</keyword>
<dbReference type="Gene3D" id="3.90.1750.20">
    <property type="entry name" value="Putative Large Serine Recombinase, Chain B, Domain 2"/>
    <property type="match status" value="1"/>
</dbReference>
<keyword evidence="6" id="KW-0175">Coiled coil</keyword>
<dbReference type="GO" id="GO:0003677">
    <property type="term" value="F:DNA binding"/>
    <property type="evidence" value="ECO:0007669"/>
    <property type="project" value="UniProtKB-KW"/>
</dbReference>
<accession>A0A267MIX1</accession>
<dbReference type="PROSITE" id="PS00397">
    <property type="entry name" value="RECOMBINASES_1"/>
    <property type="match status" value="1"/>
</dbReference>
<keyword evidence="2" id="KW-0238">DNA-binding</keyword>
<evidence type="ECO:0000256" key="5">
    <source>
        <dbReference type="PROSITE-ProRule" id="PRU10137"/>
    </source>
</evidence>
<dbReference type="InterPro" id="IPR036162">
    <property type="entry name" value="Resolvase-like_N_sf"/>
</dbReference>
<protein>
    <recommendedName>
        <fullName evidence="11">Recombinase family protein</fullName>
    </recommendedName>
</protein>
<dbReference type="Pfam" id="PF00239">
    <property type="entry name" value="Resolvase"/>
    <property type="match status" value="1"/>
</dbReference>
<organism evidence="9 10">
    <name type="scientific">Anaeromicrobium sediminis</name>
    <dbReference type="NCBI Taxonomy" id="1478221"/>
    <lineage>
        <taxon>Bacteria</taxon>
        <taxon>Bacillati</taxon>
        <taxon>Bacillota</taxon>
        <taxon>Clostridia</taxon>
        <taxon>Peptostreptococcales</taxon>
        <taxon>Thermotaleaceae</taxon>
        <taxon>Anaeromicrobium</taxon>
    </lineage>
</organism>
<feature type="domain" description="Recombinase" evidence="8">
    <location>
        <begin position="158"/>
        <end position="282"/>
    </location>
</feature>
<dbReference type="PANTHER" id="PTHR30461:SF23">
    <property type="entry name" value="DNA RECOMBINASE-RELATED"/>
    <property type="match status" value="1"/>
</dbReference>
<sequence length="497" mass="58414">MIFLKAALYLRVSTEEQASGGHSIQAQQQELIKYCSAFDYDIYNFYIDAGYSASTMNRPALKKLLGDCKKYDIALVWRLDRLSRDMADLMKIIEIFTTYNIIFKSKTESFDTSTASGKLMLNMLGSFAEFERASISERIQLAHKKILNEGKWRGGRPPLGYELTQDKTLKINKNEAQIIRKIFDLSANKNIGTRSIAIHLNNLGYLTRNKKAFSSSSIVRILKNPTYYGEMVHKRQQYIKKDGKKKVVYSDNYTTYKGLYEPIISKEIFLKSEININRRKLNRGTSSKIPNLLSGLIFCGDCKEYMLRNTRKDGEVFFTCKSYKHYGKCTHHYISENIIMKEIQRSIQNLEESESTVYEMNKKLIKKKDHKLYIIENEISTIQESIHSISKRKDKLFELIEKEIITEKDFIERKKKLSKKNEEKNKLLKELQSKLDNIQNYQENKDFIPYIKSFTKDFHTLSFNSKKKILNIIIERIEIFHNDRPYGRKKIHIYYKI</sequence>
<dbReference type="Pfam" id="PF07508">
    <property type="entry name" value="Recombinase"/>
    <property type="match status" value="1"/>
</dbReference>
<keyword evidence="3" id="KW-0233">DNA recombination</keyword>
<evidence type="ECO:0000256" key="6">
    <source>
        <dbReference type="SAM" id="Coils"/>
    </source>
</evidence>
<feature type="active site" description="O-(5'-phospho-DNA)-serine intermediate" evidence="4 5">
    <location>
        <position position="13"/>
    </location>
</feature>
<dbReference type="Pfam" id="PF13408">
    <property type="entry name" value="Zn_ribbon_recom"/>
    <property type="match status" value="1"/>
</dbReference>
<evidence type="ECO:0000259" key="8">
    <source>
        <dbReference type="PROSITE" id="PS51737"/>
    </source>
</evidence>
<evidence type="ECO:0000313" key="10">
    <source>
        <dbReference type="Proteomes" id="UP000216024"/>
    </source>
</evidence>
<evidence type="ECO:0000256" key="1">
    <source>
        <dbReference type="ARBA" id="ARBA00022908"/>
    </source>
</evidence>
<dbReference type="InterPro" id="IPR006118">
    <property type="entry name" value="Recombinase_CS"/>
</dbReference>
<evidence type="ECO:0000256" key="4">
    <source>
        <dbReference type="PIRSR" id="PIRSR606118-50"/>
    </source>
</evidence>
<comment type="caution">
    <text evidence="9">The sequence shown here is derived from an EMBL/GenBank/DDBJ whole genome shotgun (WGS) entry which is preliminary data.</text>
</comment>
<dbReference type="Gene3D" id="3.40.50.1390">
    <property type="entry name" value="Resolvase, N-terminal catalytic domain"/>
    <property type="match status" value="1"/>
</dbReference>